<gene>
    <name evidence="6" type="ORF">OMM_03915</name>
</gene>
<evidence type="ECO:0000313" key="7">
    <source>
        <dbReference type="Proteomes" id="UP000189670"/>
    </source>
</evidence>
<dbReference type="InterPro" id="IPR001769">
    <property type="entry name" value="Gingipain"/>
</dbReference>
<dbReference type="InterPro" id="IPR038490">
    <property type="entry name" value="Gingipain_propep_sf"/>
</dbReference>
<evidence type="ECO:0008006" key="8">
    <source>
        <dbReference type="Google" id="ProtNLM"/>
    </source>
</evidence>
<feature type="transmembrane region" description="Helical" evidence="2">
    <location>
        <begin position="552"/>
        <end position="570"/>
    </location>
</feature>
<proteinExistence type="predicted"/>
<dbReference type="Gene3D" id="2.60.40.10">
    <property type="entry name" value="Immunoglobulins"/>
    <property type="match status" value="1"/>
</dbReference>
<dbReference type="Gene3D" id="2.60.40.3800">
    <property type="match status" value="1"/>
</dbReference>
<protein>
    <recommendedName>
        <fullName evidence="8">BACON domain-containing protein</fullName>
    </recommendedName>
</protein>
<dbReference type="InterPro" id="IPR024361">
    <property type="entry name" value="BACON"/>
</dbReference>
<keyword evidence="2" id="KW-0812">Transmembrane</keyword>
<name>A0A1V1P3J7_9BACT</name>
<dbReference type="Pfam" id="PF01364">
    <property type="entry name" value="Peptidase_C25"/>
    <property type="match status" value="1"/>
</dbReference>
<sequence length="585" mass="65448">MQNSGTGSMSWSAQSNDSWIQIQSGSSGTNSGTIRLKYAENTGTSRTGTVTISASTANNSPVAVRIEQTGNQQPMIRIQPTTVQFSQNRPSDTQMQNPAPIPGTWTSFESNTDSMPQTEPLVTVENSDENALDMHLFTQGMFVETLSENNASFQVIHMGHYNSDLPTGYPNLPSIRRYVYVPVNKTSAVEVTLNEPVIYTNYYVYPVQPPQPDTIGSENLPFEIESDIYASDIWLPQDAVITGPVECIRGHGIQLISICPFQYNPYQKILRVYPDMAVRLTFSGTETEIPFQLASDAFDQFIQNFVINKDVFSDYQMQQTDNNGTPGAQYLIITAPEFVAQAHDLSDWKTEKGISTLVRTTEETGDTSEQIQDFIQHAYDTWDPAPTYVLLLGDVDTIPTTYETTEARGTDLYYSTVDGDDYIPDIFLGRISVDTPGQAHTVIQKIINYEQHPPDSERFYSHAAVAAYFQEANNGYAERRFVQTSEEIRDCLLGQNYQVERIYVTGANVNPTHYNNGLYSNGEPIPSELLRQNGFQWDGDADDIASEINNGIFYWFIAIMAVIGTQAVVYRVGAIRVLQIPILRH</sequence>
<dbReference type="GO" id="GO:0006508">
    <property type="term" value="P:proteolysis"/>
    <property type="evidence" value="ECO:0007669"/>
    <property type="project" value="InterPro"/>
</dbReference>
<dbReference type="Pfam" id="PF13004">
    <property type="entry name" value="BACON"/>
    <property type="match status" value="1"/>
</dbReference>
<keyword evidence="2" id="KW-0472">Membrane</keyword>
<evidence type="ECO:0000259" key="5">
    <source>
        <dbReference type="Pfam" id="PF13004"/>
    </source>
</evidence>
<evidence type="ECO:0000259" key="4">
    <source>
        <dbReference type="Pfam" id="PF08126"/>
    </source>
</evidence>
<keyword evidence="1" id="KW-0732">Signal</keyword>
<dbReference type="GO" id="GO:0004197">
    <property type="term" value="F:cysteine-type endopeptidase activity"/>
    <property type="evidence" value="ECO:0007669"/>
    <property type="project" value="InterPro"/>
</dbReference>
<feature type="domain" description="Gingipain" evidence="3">
    <location>
        <begin position="330"/>
        <end position="555"/>
    </location>
</feature>
<evidence type="ECO:0000256" key="2">
    <source>
        <dbReference type="SAM" id="Phobius"/>
    </source>
</evidence>
<dbReference type="AlphaFoldDB" id="A0A1V1P3J7"/>
<dbReference type="InterPro" id="IPR012600">
    <property type="entry name" value="Propeptide_C25"/>
</dbReference>
<dbReference type="Gene3D" id="3.40.50.1460">
    <property type="match status" value="1"/>
</dbReference>
<dbReference type="EMBL" id="ATBP01000636">
    <property type="protein sequence ID" value="ETR69462.1"/>
    <property type="molecule type" value="Genomic_DNA"/>
</dbReference>
<accession>A0A1V1P3J7</accession>
<dbReference type="Pfam" id="PF08126">
    <property type="entry name" value="Propeptide_C25"/>
    <property type="match status" value="1"/>
</dbReference>
<dbReference type="InterPro" id="IPR013783">
    <property type="entry name" value="Ig-like_fold"/>
</dbReference>
<dbReference type="InterPro" id="IPR029030">
    <property type="entry name" value="Caspase-like_dom_sf"/>
</dbReference>
<evidence type="ECO:0000259" key="3">
    <source>
        <dbReference type="Pfam" id="PF01364"/>
    </source>
</evidence>
<feature type="domain" description="Gingipain propeptide" evidence="4">
    <location>
        <begin position="119"/>
        <end position="299"/>
    </location>
</feature>
<evidence type="ECO:0000313" key="6">
    <source>
        <dbReference type="EMBL" id="ETR69462.1"/>
    </source>
</evidence>
<keyword evidence="2" id="KW-1133">Transmembrane helix</keyword>
<dbReference type="SUPFAM" id="SSF52129">
    <property type="entry name" value="Caspase-like"/>
    <property type="match status" value="1"/>
</dbReference>
<dbReference type="InterPro" id="IPR029031">
    <property type="entry name" value="Gingipain_N_sf"/>
</dbReference>
<dbReference type="CDD" id="cd14948">
    <property type="entry name" value="BACON"/>
    <property type="match status" value="1"/>
</dbReference>
<comment type="caution">
    <text evidence="6">The sequence shown here is derived from an EMBL/GenBank/DDBJ whole genome shotgun (WGS) entry which is preliminary data.</text>
</comment>
<reference evidence="7" key="1">
    <citation type="submission" date="2012-11" db="EMBL/GenBank/DDBJ databases">
        <authorList>
            <person name="Lucero-Rivera Y.E."/>
            <person name="Tovar-Ramirez D."/>
        </authorList>
    </citation>
    <scope>NUCLEOTIDE SEQUENCE [LARGE SCALE GENOMIC DNA]</scope>
    <source>
        <strain evidence="7">Araruama</strain>
    </source>
</reference>
<feature type="domain" description="BACON" evidence="5">
    <location>
        <begin position="10"/>
        <end position="68"/>
    </location>
</feature>
<evidence type="ECO:0000256" key="1">
    <source>
        <dbReference type="ARBA" id="ARBA00022729"/>
    </source>
</evidence>
<dbReference type="Gene3D" id="3.40.50.10390">
    <property type="entry name" value="Gingipain r, domain 1"/>
    <property type="match status" value="1"/>
</dbReference>
<dbReference type="Proteomes" id="UP000189670">
    <property type="component" value="Unassembled WGS sequence"/>
</dbReference>
<organism evidence="6 7">
    <name type="scientific">Candidatus Magnetoglobus multicellularis str. Araruama</name>
    <dbReference type="NCBI Taxonomy" id="890399"/>
    <lineage>
        <taxon>Bacteria</taxon>
        <taxon>Pseudomonadati</taxon>
        <taxon>Thermodesulfobacteriota</taxon>
        <taxon>Desulfobacteria</taxon>
        <taxon>Desulfobacterales</taxon>
        <taxon>Desulfobacteraceae</taxon>
        <taxon>Candidatus Magnetoglobus</taxon>
    </lineage>
</organism>